<dbReference type="Proteomes" id="UP000789342">
    <property type="component" value="Unassembled WGS sequence"/>
</dbReference>
<dbReference type="PANTHER" id="PTHR28271">
    <property type="entry name" value="54S RIBOSOMAL PROTEIN L31, MITOCHONDRIAL"/>
    <property type="match status" value="1"/>
</dbReference>
<feature type="non-terminal residue" evidence="1">
    <location>
        <position position="55"/>
    </location>
</feature>
<evidence type="ECO:0000313" key="1">
    <source>
        <dbReference type="EMBL" id="CAG8450854.1"/>
    </source>
</evidence>
<dbReference type="OrthoDB" id="2332379at2759"/>
<dbReference type="GO" id="GO:0005762">
    <property type="term" value="C:mitochondrial large ribosomal subunit"/>
    <property type="evidence" value="ECO:0007669"/>
    <property type="project" value="TreeGrafter"/>
</dbReference>
<dbReference type="Pfam" id="PF09784">
    <property type="entry name" value="L31"/>
    <property type="match status" value="1"/>
</dbReference>
<reference evidence="1" key="1">
    <citation type="submission" date="2021-06" db="EMBL/GenBank/DDBJ databases">
        <authorList>
            <person name="Kallberg Y."/>
            <person name="Tangrot J."/>
            <person name="Rosling A."/>
        </authorList>
    </citation>
    <scope>NUCLEOTIDE SEQUENCE</scope>
    <source>
        <strain evidence="1">CL551</strain>
    </source>
</reference>
<keyword evidence="2" id="KW-1185">Reference proteome</keyword>
<sequence>MLGAFRATVAACGGLLWKRPMNMNKTRKANVRKRLKAVDRVIAAVAASGVKCKAL</sequence>
<evidence type="ECO:0000313" key="2">
    <source>
        <dbReference type="Proteomes" id="UP000789342"/>
    </source>
</evidence>
<protein>
    <submittedName>
        <fullName evidence="1">18583_t:CDS:1</fullName>
    </submittedName>
</protein>
<dbReference type="AlphaFoldDB" id="A0A9N8VCH9"/>
<accession>A0A9N8VCH9</accession>
<comment type="caution">
    <text evidence="1">The sequence shown here is derived from an EMBL/GenBank/DDBJ whole genome shotgun (WGS) entry which is preliminary data.</text>
</comment>
<gene>
    <name evidence="1" type="ORF">AMORRO_LOCUS889</name>
</gene>
<dbReference type="PANTHER" id="PTHR28271:SF1">
    <property type="entry name" value="LARGE RIBOSOMAL SUBUNIT PROTEIN ML60"/>
    <property type="match status" value="1"/>
</dbReference>
<dbReference type="InterPro" id="IPR016340">
    <property type="entry name" value="Ribosomal_mL60"/>
</dbReference>
<organism evidence="1 2">
    <name type="scientific">Acaulospora morrowiae</name>
    <dbReference type="NCBI Taxonomy" id="94023"/>
    <lineage>
        <taxon>Eukaryota</taxon>
        <taxon>Fungi</taxon>
        <taxon>Fungi incertae sedis</taxon>
        <taxon>Mucoromycota</taxon>
        <taxon>Glomeromycotina</taxon>
        <taxon>Glomeromycetes</taxon>
        <taxon>Diversisporales</taxon>
        <taxon>Acaulosporaceae</taxon>
        <taxon>Acaulospora</taxon>
    </lineage>
</organism>
<proteinExistence type="predicted"/>
<dbReference type="EMBL" id="CAJVPV010000311">
    <property type="protein sequence ID" value="CAG8450854.1"/>
    <property type="molecule type" value="Genomic_DNA"/>
</dbReference>
<name>A0A9N8VCH9_9GLOM</name>
<dbReference type="GO" id="GO:0003735">
    <property type="term" value="F:structural constituent of ribosome"/>
    <property type="evidence" value="ECO:0007669"/>
    <property type="project" value="TreeGrafter"/>
</dbReference>